<sequence>MKTVVFDIDGTIANNNHRKRWVENKPKDWQKYNETMLDDDVYEDVVQLMILLANTNSRVILCTGREEIYRSLTWSWLEDKRLDHVVSDLYMRPEKDYRSDAIVKVELLNRIKFDYGQPWLWFDDRQQVVDAIRAEGIRVLQVQEGNF</sequence>
<evidence type="ECO:0000259" key="1">
    <source>
        <dbReference type="Pfam" id="PF25109"/>
    </source>
</evidence>
<dbReference type="EMBL" id="LR798287">
    <property type="protein sequence ID" value="CAB5220821.1"/>
    <property type="molecule type" value="Genomic_DNA"/>
</dbReference>
<dbReference type="Pfam" id="PF25109">
    <property type="entry name" value="HAD_PNKP"/>
    <property type="match status" value="1"/>
</dbReference>
<protein>
    <submittedName>
        <fullName evidence="2">Acid phosphatase, class B-like</fullName>
    </submittedName>
</protein>
<organism evidence="2">
    <name type="scientific">uncultured Caudovirales phage</name>
    <dbReference type="NCBI Taxonomy" id="2100421"/>
    <lineage>
        <taxon>Viruses</taxon>
        <taxon>Duplodnaviria</taxon>
        <taxon>Heunggongvirae</taxon>
        <taxon>Uroviricota</taxon>
        <taxon>Caudoviricetes</taxon>
        <taxon>Peduoviridae</taxon>
        <taxon>Maltschvirus</taxon>
        <taxon>Maltschvirus maltsch</taxon>
    </lineage>
</organism>
<accession>A0A6J7WS84</accession>
<dbReference type="InterPro" id="IPR056782">
    <property type="entry name" value="HAD_PNKP"/>
</dbReference>
<dbReference type="Gene3D" id="3.40.50.1000">
    <property type="entry name" value="HAD superfamily/HAD-like"/>
    <property type="match status" value="1"/>
</dbReference>
<dbReference type="InterPro" id="IPR023214">
    <property type="entry name" value="HAD_sf"/>
</dbReference>
<proteinExistence type="predicted"/>
<dbReference type="InterPro" id="IPR036412">
    <property type="entry name" value="HAD-like_sf"/>
</dbReference>
<evidence type="ECO:0000313" key="2">
    <source>
        <dbReference type="EMBL" id="CAB5220821.1"/>
    </source>
</evidence>
<dbReference type="SUPFAM" id="SSF56784">
    <property type="entry name" value="HAD-like"/>
    <property type="match status" value="1"/>
</dbReference>
<reference evidence="2" key="1">
    <citation type="submission" date="2020-05" db="EMBL/GenBank/DDBJ databases">
        <authorList>
            <person name="Chiriac C."/>
            <person name="Salcher M."/>
            <person name="Ghai R."/>
            <person name="Kavagutti S V."/>
        </authorList>
    </citation>
    <scope>NUCLEOTIDE SEQUENCE</scope>
</reference>
<name>A0A6J7WS84_9CAUD</name>
<gene>
    <name evidence="2" type="ORF">UFOVP245_32</name>
</gene>
<feature type="domain" description="Polynucleotide kinase PNKP phosphatase" evidence="1">
    <location>
        <begin position="2"/>
        <end position="147"/>
    </location>
</feature>